<dbReference type="Pfam" id="PF03992">
    <property type="entry name" value="ABM"/>
    <property type="match status" value="1"/>
</dbReference>
<dbReference type="InterPro" id="IPR007138">
    <property type="entry name" value="ABM_dom"/>
</dbReference>
<reference evidence="2" key="1">
    <citation type="journal article" date="2020" name="Stud. Mycol.">
        <title>101 Dothideomycetes genomes: a test case for predicting lifestyles and emergence of pathogens.</title>
        <authorList>
            <person name="Haridas S."/>
            <person name="Albert R."/>
            <person name="Binder M."/>
            <person name="Bloem J."/>
            <person name="Labutti K."/>
            <person name="Salamov A."/>
            <person name="Andreopoulos B."/>
            <person name="Baker S."/>
            <person name="Barry K."/>
            <person name="Bills G."/>
            <person name="Bluhm B."/>
            <person name="Cannon C."/>
            <person name="Castanera R."/>
            <person name="Culley D."/>
            <person name="Daum C."/>
            <person name="Ezra D."/>
            <person name="Gonzalez J."/>
            <person name="Henrissat B."/>
            <person name="Kuo A."/>
            <person name="Liang C."/>
            <person name="Lipzen A."/>
            <person name="Lutzoni F."/>
            <person name="Magnuson J."/>
            <person name="Mondo S."/>
            <person name="Nolan M."/>
            <person name="Ohm R."/>
            <person name="Pangilinan J."/>
            <person name="Park H.-J."/>
            <person name="Ramirez L."/>
            <person name="Alfaro M."/>
            <person name="Sun H."/>
            <person name="Tritt A."/>
            <person name="Yoshinaga Y."/>
            <person name="Zwiers L.-H."/>
            <person name="Turgeon B."/>
            <person name="Goodwin S."/>
            <person name="Spatafora J."/>
            <person name="Crous P."/>
            <person name="Grigoriev I."/>
        </authorList>
    </citation>
    <scope>NUCLEOTIDE SEQUENCE</scope>
    <source>
        <strain evidence="2">CBS 690.94</strain>
    </source>
</reference>
<dbReference type="GO" id="GO:0004497">
    <property type="term" value="F:monooxygenase activity"/>
    <property type="evidence" value="ECO:0007669"/>
    <property type="project" value="UniProtKB-KW"/>
</dbReference>
<organism evidence="2 3">
    <name type="scientific">Karstenula rhodostoma CBS 690.94</name>
    <dbReference type="NCBI Taxonomy" id="1392251"/>
    <lineage>
        <taxon>Eukaryota</taxon>
        <taxon>Fungi</taxon>
        <taxon>Dikarya</taxon>
        <taxon>Ascomycota</taxon>
        <taxon>Pezizomycotina</taxon>
        <taxon>Dothideomycetes</taxon>
        <taxon>Pleosporomycetidae</taxon>
        <taxon>Pleosporales</taxon>
        <taxon>Massarineae</taxon>
        <taxon>Didymosphaeriaceae</taxon>
        <taxon>Karstenula</taxon>
    </lineage>
</organism>
<dbReference type="Proteomes" id="UP000799764">
    <property type="component" value="Unassembled WGS sequence"/>
</dbReference>
<dbReference type="OrthoDB" id="10011777at2759"/>
<proteinExistence type="predicted"/>
<comment type="caution">
    <text evidence="2">The sequence shown here is derived from an EMBL/GenBank/DDBJ whole genome shotgun (WGS) entry which is preliminary data.</text>
</comment>
<name>A0A9P4PEV9_9PLEO</name>
<gene>
    <name evidence="2" type="ORF">P171DRAFT_416946</name>
</gene>
<dbReference type="Gene3D" id="3.30.70.100">
    <property type="match status" value="1"/>
</dbReference>
<keyword evidence="3" id="KW-1185">Reference proteome</keyword>
<dbReference type="InterPro" id="IPR011008">
    <property type="entry name" value="Dimeric_a/b-barrel"/>
</dbReference>
<dbReference type="AlphaFoldDB" id="A0A9P4PEV9"/>
<keyword evidence="2" id="KW-0560">Oxidoreductase</keyword>
<sequence>MSAPFDIIAIIKPRPGSADRVVELLKIAAESVKAKEPGTLRYQINRETKGDAPQIVMLETYKDLAALQAHGSSEYFKEMSKTLKEEDLLSEPMQVLFTKDVGGYVSKL</sequence>
<accession>A0A9P4PEV9</accession>
<dbReference type="PROSITE" id="PS51725">
    <property type="entry name" value="ABM"/>
    <property type="match status" value="1"/>
</dbReference>
<dbReference type="PANTHER" id="PTHR40624">
    <property type="entry name" value="BIOSYNTHESIS MONOOXYGENASE, PUTATIVE (AFU_ORTHOLOGUE AFUA_1G12025)-RELATED"/>
    <property type="match status" value="1"/>
</dbReference>
<feature type="domain" description="ABM" evidence="1">
    <location>
        <begin position="5"/>
        <end position="97"/>
    </location>
</feature>
<keyword evidence="2" id="KW-0503">Monooxygenase</keyword>
<dbReference type="SUPFAM" id="SSF54909">
    <property type="entry name" value="Dimeric alpha+beta barrel"/>
    <property type="match status" value="1"/>
</dbReference>
<dbReference type="EMBL" id="MU001504">
    <property type="protein sequence ID" value="KAF2442063.1"/>
    <property type="molecule type" value="Genomic_DNA"/>
</dbReference>
<evidence type="ECO:0000259" key="1">
    <source>
        <dbReference type="PROSITE" id="PS51725"/>
    </source>
</evidence>
<protein>
    <submittedName>
        <fullName evidence="2">Antibiotic biosynthesis monooxygenase-like protein</fullName>
    </submittedName>
</protein>
<evidence type="ECO:0000313" key="3">
    <source>
        <dbReference type="Proteomes" id="UP000799764"/>
    </source>
</evidence>
<dbReference type="PANTHER" id="PTHR40624:SF1">
    <property type="entry name" value="BIOSYNTHESIS MONOOXYGENASE, PUTATIVE (AFU_ORTHOLOGUE AFUA_1G12025)-RELATED"/>
    <property type="match status" value="1"/>
</dbReference>
<evidence type="ECO:0000313" key="2">
    <source>
        <dbReference type="EMBL" id="KAF2442063.1"/>
    </source>
</evidence>